<dbReference type="AlphaFoldDB" id="A0A8E2EEF9"/>
<name>A0A8E2EEF9_9PEZI</name>
<protein>
    <recommendedName>
        <fullName evidence="4">Ecp2 effector protein domain-containing protein</fullName>
    </recommendedName>
</protein>
<accession>A0A8E2EEF9</accession>
<evidence type="ECO:0000313" key="3">
    <source>
        <dbReference type="Proteomes" id="UP000250266"/>
    </source>
</evidence>
<keyword evidence="3" id="KW-1185">Reference proteome</keyword>
<proteinExistence type="predicted"/>
<reference evidence="2 3" key="1">
    <citation type="journal article" date="2016" name="Nat. Commun.">
        <title>Ectomycorrhizal ecology is imprinted in the genome of the dominant symbiotic fungus Cenococcum geophilum.</title>
        <authorList>
            <consortium name="DOE Joint Genome Institute"/>
            <person name="Peter M."/>
            <person name="Kohler A."/>
            <person name="Ohm R.A."/>
            <person name="Kuo A."/>
            <person name="Krutzmann J."/>
            <person name="Morin E."/>
            <person name="Arend M."/>
            <person name="Barry K.W."/>
            <person name="Binder M."/>
            <person name="Choi C."/>
            <person name="Clum A."/>
            <person name="Copeland A."/>
            <person name="Grisel N."/>
            <person name="Haridas S."/>
            <person name="Kipfer T."/>
            <person name="LaButti K."/>
            <person name="Lindquist E."/>
            <person name="Lipzen A."/>
            <person name="Maire R."/>
            <person name="Meier B."/>
            <person name="Mihaltcheva S."/>
            <person name="Molinier V."/>
            <person name="Murat C."/>
            <person name="Poggeler S."/>
            <person name="Quandt C.A."/>
            <person name="Sperisen C."/>
            <person name="Tritt A."/>
            <person name="Tisserant E."/>
            <person name="Crous P.W."/>
            <person name="Henrissat B."/>
            <person name="Nehls U."/>
            <person name="Egli S."/>
            <person name="Spatafora J.W."/>
            <person name="Grigoriev I.V."/>
            <person name="Martin F.M."/>
        </authorList>
    </citation>
    <scope>NUCLEOTIDE SEQUENCE [LARGE SCALE GENOMIC DNA]</scope>
    <source>
        <strain evidence="2 3">CBS 459.81</strain>
    </source>
</reference>
<evidence type="ECO:0000313" key="2">
    <source>
        <dbReference type="EMBL" id="OCK82078.1"/>
    </source>
</evidence>
<feature type="chain" id="PRO_5034156842" description="Ecp2 effector protein domain-containing protein" evidence="1">
    <location>
        <begin position="23"/>
        <end position="199"/>
    </location>
</feature>
<evidence type="ECO:0008006" key="4">
    <source>
        <dbReference type="Google" id="ProtNLM"/>
    </source>
</evidence>
<gene>
    <name evidence="2" type="ORF">K432DRAFT_391566</name>
</gene>
<sequence length="199" mass="21929">MHLSAIPTLFALIPSFGTAVSALPLTKSNHEPHNPPVRELYIWQQREQSTYPKTRRYIIQHCPSPDAVVAVGNVPFNTSNLLPLDKRDAKNVSPNVCGTGPPGGCRMYFKRDDPYWQEDHWDILNSWKSPWDNTKRFAPLAASLEPVPKPPSTEDRAFCNGMAHAFKAAGYTSSGTARLDDAASALYPALSLSPSPPLC</sequence>
<keyword evidence="1" id="KW-0732">Signal</keyword>
<evidence type="ECO:0000256" key="1">
    <source>
        <dbReference type="SAM" id="SignalP"/>
    </source>
</evidence>
<feature type="signal peptide" evidence="1">
    <location>
        <begin position="1"/>
        <end position="22"/>
    </location>
</feature>
<dbReference type="EMBL" id="KV744899">
    <property type="protein sequence ID" value="OCK82078.1"/>
    <property type="molecule type" value="Genomic_DNA"/>
</dbReference>
<organism evidence="2 3">
    <name type="scientific">Lepidopterella palustris CBS 459.81</name>
    <dbReference type="NCBI Taxonomy" id="1314670"/>
    <lineage>
        <taxon>Eukaryota</taxon>
        <taxon>Fungi</taxon>
        <taxon>Dikarya</taxon>
        <taxon>Ascomycota</taxon>
        <taxon>Pezizomycotina</taxon>
        <taxon>Dothideomycetes</taxon>
        <taxon>Pleosporomycetidae</taxon>
        <taxon>Mytilinidiales</taxon>
        <taxon>Argynnaceae</taxon>
        <taxon>Lepidopterella</taxon>
    </lineage>
</organism>
<dbReference type="Proteomes" id="UP000250266">
    <property type="component" value="Unassembled WGS sequence"/>
</dbReference>